<dbReference type="EMBL" id="ML992505">
    <property type="protein sequence ID" value="KAF2224206.1"/>
    <property type="molecule type" value="Genomic_DNA"/>
</dbReference>
<proteinExistence type="predicted"/>
<evidence type="ECO:0000313" key="2">
    <source>
        <dbReference type="Proteomes" id="UP000799538"/>
    </source>
</evidence>
<evidence type="ECO:0000313" key="1">
    <source>
        <dbReference type="EMBL" id="KAF2224206.1"/>
    </source>
</evidence>
<organism evidence="1 2">
    <name type="scientific">Elsinoe ampelina</name>
    <dbReference type="NCBI Taxonomy" id="302913"/>
    <lineage>
        <taxon>Eukaryota</taxon>
        <taxon>Fungi</taxon>
        <taxon>Dikarya</taxon>
        <taxon>Ascomycota</taxon>
        <taxon>Pezizomycotina</taxon>
        <taxon>Dothideomycetes</taxon>
        <taxon>Dothideomycetidae</taxon>
        <taxon>Myriangiales</taxon>
        <taxon>Elsinoaceae</taxon>
        <taxon>Elsinoe</taxon>
    </lineage>
</organism>
<accession>A0A6A6GES3</accession>
<dbReference type="Proteomes" id="UP000799538">
    <property type="component" value="Unassembled WGS sequence"/>
</dbReference>
<dbReference type="AlphaFoldDB" id="A0A6A6GES3"/>
<gene>
    <name evidence="1" type="ORF">BDZ85DRAFT_260573</name>
</gene>
<reference evidence="2" key="1">
    <citation type="journal article" date="2020" name="Stud. Mycol.">
        <title>101 Dothideomycetes genomes: A test case for predicting lifestyles and emergence of pathogens.</title>
        <authorList>
            <person name="Haridas S."/>
            <person name="Albert R."/>
            <person name="Binder M."/>
            <person name="Bloem J."/>
            <person name="LaButti K."/>
            <person name="Salamov A."/>
            <person name="Andreopoulos B."/>
            <person name="Baker S."/>
            <person name="Barry K."/>
            <person name="Bills G."/>
            <person name="Bluhm B."/>
            <person name="Cannon C."/>
            <person name="Castanera R."/>
            <person name="Culley D."/>
            <person name="Daum C."/>
            <person name="Ezra D."/>
            <person name="Gonzalez J."/>
            <person name="Henrissat B."/>
            <person name="Kuo A."/>
            <person name="Liang C."/>
            <person name="Lipzen A."/>
            <person name="Lutzoni F."/>
            <person name="Magnuson J."/>
            <person name="Mondo S."/>
            <person name="Nolan M."/>
            <person name="Ohm R."/>
            <person name="Pangilinan J."/>
            <person name="Park H.-J."/>
            <person name="Ramirez L."/>
            <person name="Alfaro M."/>
            <person name="Sun H."/>
            <person name="Tritt A."/>
            <person name="Yoshinaga Y."/>
            <person name="Zwiers L.-H."/>
            <person name="Turgeon B."/>
            <person name="Goodwin S."/>
            <person name="Spatafora J."/>
            <person name="Crous P."/>
            <person name="Grigoriev I."/>
        </authorList>
    </citation>
    <scope>NUCLEOTIDE SEQUENCE [LARGE SCALE GENOMIC DNA]</scope>
    <source>
        <strain evidence="2">CECT 20119</strain>
    </source>
</reference>
<keyword evidence="2" id="KW-1185">Reference proteome</keyword>
<dbReference type="OrthoDB" id="10036721at2759"/>
<name>A0A6A6GES3_9PEZI</name>
<protein>
    <submittedName>
        <fullName evidence="1">Uncharacterized protein</fullName>
    </submittedName>
</protein>
<sequence>MTVRIVGASTLRWDYITGTFHYNFRWQKQIPPVAGFVPSSAPMGSRPEFAEQIGIYNGPLD</sequence>